<dbReference type="eggNOG" id="COG0111">
    <property type="taxonomic scope" value="Bacteria"/>
</dbReference>
<gene>
    <name evidence="4" type="ORF">M2A_0157</name>
</gene>
<dbReference type="RefSeq" id="WP_052379095.1">
    <property type="nucleotide sequence ID" value="NZ_BBIO01000001.1"/>
</dbReference>
<keyword evidence="2" id="KW-0520">NAD</keyword>
<evidence type="ECO:0000313" key="4">
    <source>
        <dbReference type="EMBL" id="GAK43658.1"/>
    </source>
</evidence>
<dbReference type="Gene3D" id="3.40.50.720">
    <property type="entry name" value="NAD(P)-binding Rossmann-like Domain"/>
    <property type="match status" value="2"/>
</dbReference>
<dbReference type="SUPFAM" id="SSF52283">
    <property type="entry name" value="Formate/glycerate dehydrogenase catalytic domain-like"/>
    <property type="match status" value="1"/>
</dbReference>
<dbReference type="PANTHER" id="PTHR43333:SF1">
    <property type="entry name" value="D-ISOMER SPECIFIC 2-HYDROXYACID DEHYDROGENASE NAD-BINDING DOMAIN-CONTAINING PROTEIN"/>
    <property type="match status" value="1"/>
</dbReference>
<dbReference type="CDD" id="cd05300">
    <property type="entry name" value="2-Hacid_dh_1"/>
    <property type="match status" value="1"/>
</dbReference>
<dbReference type="InterPro" id="IPR036291">
    <property type="entry name" value="NAD(P)-bd_dom_sf"/>
</dbReference>
<dbReference type="PANTHER" id="PTHR43333">
    <property type="entry name" value="2-HACID_DH_C DOMAIN-CONTAINING PROTEIN"/>
    <property type="match status" value="1"/>
</dbReference>
<dbReference type="Proteomes" id="UP000028702">
    <property type="component" value="Unassembled WGS sequence"/>
</dbReference>
<keyword evidence="5" id="KW-1185">Reference proteome</keyword>
<dbReference type="STRING" id="1333998.M2A_0157"/>
<protein>
    <submittedName>
        <fullName evidence="4">D-isomer specific 2-hydroxyacid dehydrogenase family protein</fullName>
    </submittedName>
</protein>
<sequence length="329" mass="35498">MRVLMGKTAFERVGERAKKITSGFTPLIVTPEGEIQEEGKALAKGDAKPDAAWLSTDILMTKSIFPFVETLLAGGTLKWVQSGAAGFDHPIFKDIAKKTEAFCNSNAHSIPIAEYVIASVMAELQPIAERRAAQAEKKWQRLGFRTVWGTNWLVIGLGNIGSTIGARAQGFGAHVTGVRRSAKPSPGADEVITPAEVNEALGKMDVIVLACPLDETTRHLVNADFLSRLKEDAILVNIGRGGLVDEAALLKGLDEARPAAALLDVFETEPLPTESAFWAHPRVRLTAHCAAWSPVSEIQNDTLFLDNLARFSKGEALLQEVPLAQILEG</sequence>
<dbReference type="AlphaFoldDB" id="A0A081B6J0"/>
<dbReference type="EMBL" id="BBIO01000001">
    <property type="protein sequence ID" value="GAK43658.1"/>
    <property type="molecule type" value="Genomic_DNA"/>
</dbReference>
<dbReference type="GO" id="GO:0051287">
    <property type="term" value="F:NAD binding"/>
    <property type="evidence" value="ECO:0007669"/>
    <property type="project" value="InterPro"/>
</dbReference>
<reference evidence="4 5" key="1">
    <citation type="submission" date="2014-07" db="EMBL/GenBank/DDBJ databases">
        <title>Tepidicaulis marinum gen. nov., sp. nov., a novel marine bacterium denitrifying nitrate to nitrous oxide strictly under microaerobic conditions.</title>
        <authorList>
            <person name="Takeuchi M."/>
            <person name="Yamagishi T."/>
            <person name="Kamagata Y."/>
            <person name="Oshima K."/>
            <person name="Hattori M."/>
            <person name="Katayama T."/>
            <person name="Hanada S."/>
            <person name="Tamaki H."/>
            <person name="Marumo K."/>
            <person name="Maeda H."/>
            <person name="Nedachi M."/>
            <person name="Iwasaki W."/>
            <person name="Suwa Y."/>
            <person name="Sakata S."/>
        </authorList>
    </citation>
    <scope>NUCLEOTIDE SEQUENCE [LARGE SCALE GENOMIC DNA]</scope>
    <source>
        <strain evidence="4 5">MA2</strain>
    </source>
</reference>
<keyword evidence="1" id="KW-0560">Oxidoreductase</keyword>
<dbReference type="Pfam" id="PF02826">
    <property type="entry name" value="2-Hacid_dh_C"/>
    <property type="match status" value="1"/>
</dbReference>
<accession>A0A081B6J0</accession>
<feature type="domain" description="D-isomer specific 2-hydroxyacid dehydrogenase NAD-binding" evidence="3">
    <location>
        <begin position="118"/>
        <end position="290"/>
    </location>
</feature>
<evidence type="ECO:0000313" key="5">
    <source>
        <dbReference type="Proteomes" id="UP000028702"/>
    </source>
</evidence>
<evidence type="ECO:0000256" key="1">
    <source>
        <dbReference type="ARBA" id="ARBA00023002"/>
    </source>
</evidence>
<comment type="caution">
    <text evidence="4">The sequence shown here is derived from an EMBL/GenBank/DDBJ whole genome shotgun (WGS) entry which is preliminary data.</text>
</comment>
<proteinExistence type="predicted"/>
<dbReference type="GO" id="GO:0016616">
    <property type="term" value="F:oxidoreductase activity, acting on the CH-OH group of donors, NAD or NADP as acceptor"/>
    <property type="evidence" value="ECO:0007669"/>
    <property type="project" value="UniProtKB-ARBA"/>
</dbReference>
<evidence type="ECO:0000259" key="3">
    <source>
        <dbReference type="Pfam" id="PF02826"/>
    </source>
</evidence>
<organism evidence="4 5">
    <name type="scientific">Tepidicaulis marinus</name>
    <dbReference type="NCBI Taxonomy" id="1333998"/>
    <lineage>
        <taxon>Bacteria</taxon>
        <taxon>Pseudomonadati</taxon>
        <taxon>Pseudomonadota</taxon>
        <taxon>Alphaproteobacteria</taxon>
        <taxon>Hyphomicrobiales</taxon>
        <taxon>Parvibaculaceae</taxon>
        <taxon>Tepidicaulis</taxon>
    </lineage>
</organism>
<dbReference type="PROSITE" id="PS00671">
    <property type="entry name" value="D_2_HYDROXYACID_DH_3"/>
    <property type="match status" value="1"/>
</dbReference>
<dbReference type="InterPro" id="IPR029753">
    <property type="entry name" value="D-isomer_DH_CS"/>
</dbReference>
<name>A0A081B6J0_9HYPH</name>
<evidence type="ECO:0000256" key="2">
    <source>
        <dbReference type="ARBA" id="ARBA00023027"/>
    </source>
</evidence>
<dbReference type="InterPro" id="IPR006140">
    <property type="entry name" value="D-isomer_DH_NAD-bd"/>
</dbReference>
<dbReference type="SUPFAM" id="SSF51735">
    <property type="entry name" value="NAD(P)-binding Rossmann-fold domains"/>
    <property type="match status" value="1"/>
</dbReference>